<dbReference type="InterPro" id="IPR039569">
    <property type="entry name" value="FAS1-like_DH_region"/>
</dbReference>
<evidence type="ECO:0000313" key="3">
    <source>
        <dbReference type="Proteomes" id="UP000019494"/>
    </source>
</evidence>
<dbReference type="SUPFAM" id="SSF54637">
    <property type="entry name" value="Thioesterase/thiol ester dehydrase-isomerase"/>
    <property type="match status" value="2"/>
</dbReference>
<dbReference type="PANTHER" id="PTHR28152">
    <property type="entry name" value="HYDROXYACYL-THIOESTER DEHYDRATASE TYPE 2, MITOCHONDRIAL"/>
    <property type="match status" value="1"/>
</dbReference>
<dbReference type="RefSeq" id="WP_034717797.1">
    <property type="nucleotide sequence ID" value="NZ_AWQS01000121.1"/>
</dbReference>
<protein>
    <submittedName>
        <fullName evidence="2">Dehydratase</fullName>
    </submittedName>
</protein>
<dbReference type="AlphaFoldDB" id="W9GGY0"/>
<dbReference type="EMBL" id="AWQS01000121">
    <property type="protein sequence ID" value="EWT05340.1"/>
    <property type="molecule type" value="Genomic_DNA"/>
</dbReference>
<name>W9GGY0_9MICO</name>
<dbReference type="GO" id="GO:0019171">
    <property type="term" value="F:(3R)-hydroxyacyl-[acyl-carrier-protein] dehydratase activity"/>
    <property type="evidence" value="ECO:0007669"/>
    <property type="project" value="TreeGrafter"/>
</dbReference>
<dbReference type="InterPro" id="IPR052741">
    <property type="entry name" value="Mitochondrial_HTD2"/>
</dbReference>
<accession>W9GGY0</accession>
<evidence type="ECO:0000259" key="1">
    <source>
        <dbReference type="Pfam" id="PF13452"/>
    </source>
</evidence>
<feature type="domain" description="FAS1-like dehydratase" evidence="1">
    <location>
        <begin position="68"/>
        <end position="131"/>
    </location>
</feature>
<comment type="caution">
    <text evidence="2">The sequence shown here is derived from an EMBL/GenBank/DDBJ whole genome shotgun (WGS) entry which is preliminary data.</text>
</comment>
<dbReference type="Pfam" id="PF13452">
    <property type="entry name" value="FAS1_DH_region"/>
    <property type="match status" value="1"/>
</dbReference>
<gene>
    <name evidence="2" type="ORF">N864_05190</name>
</gene>
<sequence length="282" mass="30327">MADKHRATALVTIDPAPVQALAALFDDGLPAPGPGDPLPALWHWVALAAWAPSGATGPDGHPRVGGFLPDVGKPRRMFAGGRVDVHHPLVVGEEVRRTDEVVSVTPKSGRQGDFVLVEVTTRLEDAQGRLALEETQNLVYRDAATPGSAPATPREPLPVVPSVLHRETDGWRFATDPTKLMRFSAATSNGHRIHYDIDYATQVEAYPGLVVHGPLMTIALAEVLRLEQDGPVRSLTHRSVRPLFCGTVGQIRREVRSSDELGLALTTAASEHSLLTAEVDRG</sequence>
<dbReference type="Proteomes" id="UP000019494">
    <property type="component" value="Unassembled WGS sequence"/>
</dbReference>
<dbReference type="InterPro" id="IPR029069">
    <property type="entry name" value="HotDog_dom_sf"/>
</dbReference>
<evidence type="ECO:0000313" key="2">
    <source>
        <dbReference type="EMBL" id="EWT05340.1"/>
    </source>
</evidence>
<dbReference type="PANTHER" id="PTHR28152:SF1">
    <property type="entry name" value="HYDROXYACYL-THIOESTER DEHYDRATASE TYPE 2, MITOCHONDRIAL"/>
    <property type="match status" value="1"/>
</dbReference>
<organism evidence="2 3">
    <name type="scientific">Intrasporangium chromatireducens Q5-1</name>
    <dbReference type="NCBI Taxonomy" id="584657"/>
    <lineage>
        <taxon>Bacteria</taxon>
        <taxon>Bacillati</taxon>
        <taxon>Actinomycetota</taxon>
        <taxon>Actinomycetes</taxon>
        <taxon>Micrococcales</taxon>
        <taxon>Intrasporangiaceae</taxon>
        <taxon>Intrasporangium</taxon>
    </lineage>
</organism>
<proteinExistence type="predicted"/>
<dbReference type="OrthoDB" id="7183822at2"/>
<keyword evidence="3" id="KW-1185">Reference proteome</keyword>
<dbReference type="PATRIC" id="fig|584657.3.peg.2764"/>
<dbReference type="Gene3D" id="3.10.129.10">
    <property type="entry name" value="Hotdog Thioesterase"/>
    <property type="match status" value="2"/>
</dbReference>
<reference evidence="3" key="1">
    <citation type="submission" date="2013-08" db="EMBL/GenBank/DDBJ databases">
        <title>Intrasporangium oryzae NRRL B-24470.</title>
        <authorList>
            <person name="Liu H."/>
            <person name="Wang G."/>
        </authorList>
    </citation>
    <scope>NUCLEOTIDE SEQUENCE [LARGE SCALE GENOMIC DNA]</scope>
    <source>
        <strain evidence="3">Q5-1</strain>
    </source>
</reference>